<sequence>MAAHFQATEEKWPSSSISHNIIHQLLGENRKSVLHCKCFSILLRSSDEDEDESGDSEEAIQRHYCL</sequence>
<protein>
    <submittedName>
        <fullName evidence="2">Uncharacterized protein</fullName>
    </submittedName>
</protein>
<dbReference type="EMBL" id="CAADRP010000369">
    <property type="protein sequence ID" value="VFU27511.1"/>
    <property type="molecule type" value="Genomic_DNA"/>
</dbReference>
<accession>A0A6N2KGA8</accession>
<gene>
    <name evidence="2" type="ORF">SVIM_LOCUS83123</name>
</gene>
<proteinExistence type="predicted"/>
<evidence type="ECO:0000313" key="2">
    <source>
        <dbReference type="EMBL" id="VFU27511.1"/>
    </source>
</evidence>
<feature type="compositionally biased region" description="Acidic residues" evidence="1">
    <location>
        <begin position="47"/>
        <end position="58"/>
    </location>
</feature>
<feature type="region of interest" description="Disordered" evidence="1">
    <location>
        <begin position="46"/>
        <end position="66"/>
    </location>
</feature>
<name>A0A6N2KGA8_SALVM</name>
<evidence type="ECO:0000256" key="1">
    <source>
        <dbReference type="SAM" id="MobiDB-lite"/>
    </source>
</evidence>
<organism evidence="2">
    <name type="scientific">Salix viminalis</name>
    <name type="common">Common osier</name>
    <name type="synonym">Basket willow</name>
    <dbReference type="NCBI Taxonomy" id="40686"/>
    <lineage>
        <taxon>Eukaryota</taxon>
        <taxon>Viridiplantae</taxon>
        <taxon>Streptophyta</taxon>
        <taxon>Embryophyta</taxon>
        <taxon>Tracheophyta</taxon>
        <taxon>Spermatophyta</taxon>
        <taxon>Magnoliopsida</taxon>
        <taxon>eudicotyledons</taxon>
        <taxon>Gunneridae</taxon>
        <taxon>Pentapetalae</taxon>
        <taxon>rosids</taxon>
        <taxon>fabids</taxon>
        <taxon>Malpighiales</taxon>
        <taxon>Salicaceae</taxon>
        <taxon>Saliceae</taxon>
        <taxon>Salix</taxon>
    </lineage>
</organism>
<dbReference type="AlphaFoldDB" id="A0A6N2KGA8"/>
<reference evidence="2" key="1">
    <citation type="submission" date="2019-03" db="EMBL/GenBank/DDBJ databases">
        <authorList>
            <person name="Mank J."/>
            <person name="Almeida P."/>
        </authorList>
    </citation>
    <scope>NUCLEOTIDE SEQUENCE</scope>
    <source>
        <strain evidence="2">78183</strain>
    </source>
</reference>